<comment type="caution">
    <text evidence="1">The sequence shown here is derived from an EMBL/GenBank/DDBJ whole genome shotgun (WGS) entry which is preliminary data.</text>
</comment>
<accession>A0A0F9AUD4</accession>
<gene>
    <name evidence="1" type="ORF">LCGC14_2807290</name>
</gene>
<proteinExistence type="predicted"/>
<organism evidence="1">
    <name type="scientific">marine sediment metagenome</name>
    <dbReference type="NCBI Taxonomy" id="412755"/>
    <lineage>
        <taxon>unclassified sequences</taxon>
        <taxon>metagenomes</taxon>
        <taxon>ecological metagenomes</taxon>
    </lineage>
</organism>
<name>A0A0F9AUD4_9ZZZZ</name>
<dbReference type="InterPro" id="IPR019300">
    <property type="entry name" value="CooT"/>
</dbReference>
<evidence type="ECO:0000313" key="1">
    <source>
        <dbReference type="EMBL" id="KKK82049.1"/>
    </source>
</evidence>
<dbReference type="AlphaFoldDB" id="A0A0F9AUD4"/>
<dbReference type="Pfam" id="PF10133">
    <property type="entry name" value="CooT"/>
    <property type="match status" value="1"/>
</dbReference>
<reference evidence="1" key="1">
    <citation type="journal article" date="2015" name="Nature">
        <title>Complex archaea that bridge the gap between prokaryotes and eukaryotes.</title>
        <authorList>
            <person name="Spang A."/>
            <person name="Saw J.H."/>
            <person name="Jorgensen S.L."/>
            <person name="Zaremba-Niedzwiedzka K."/>
            <person name="Martijn J."/>
            <person name="Lind A.E."/>
            <person name="van Eijk R."/>
            <person name="Schleper C."/>
            <person name="Guy L."/>
            <person name="Ettema T.J."/>
        </authorList>
    </citation>
    <scope>NUCLEOTIDE SEQUENCE</scope>
</reference>
<evidence type="ECO:0008006" key="2">
    <source>
        <dbReference type="Google" id="ProtNLM"/>
    </source>
</evidence>
<sequence length="101" mass="11352">MCEFKIIKKNDGSQMLEDIVIISYDENSELILKDILGMGEIVKSALILDVNTLTQKCTIVEHPIIKDFISLITKLSENKTDKSEIDKIISKLEALKGDLKS</sequence>
<dbReference type="EMBL" id="LAZR01052849">
    <property type="protein sequence ID" value="KKK82049.1"/>
    <property type="molecule type" value="Genomic_DNA"/>
</dbReference>
<protein>
    <recommendedName>
        <fullName evidence="2">CooT family nickel-binding protein</fullName>
    </recommendedName>
</protein>